<evidence type="ECO:0000313" key="2">
    <source>
        <dbReference type="EMBL" id="KDO54882.1"/>
    </source>
</evidence>
<dbReference type="GO" id="GO:0016705">
    <property type="term" value="F:oxidoreductase activity, acting on paired donors, with incorporation or reduction of molecular oxygen"/>
    <property type="evidence" value="ECO:0007669"/>
    <property type="project" value="InterPro"/>
</dbReference>
<evidence type="ECO:0000256" key="1">
    <source>
        <dbReference type="SAM" id="Phobius"/>
    </source>
</evidence>
<feature type="non-terminal residue" evidence="2">
    <location>
        <position position="1"/>
    </location>
</feature>
<feature type="transmembrane region" description="Helical" evidence="1">
    <location>
        <begin position="67"/>
        <end position="85"/>
    </location>
</feature>
<dbReference type="AlphaFoldDB" id="A0A067EUH8"/>
<organism evidence="2 3">
    <name type="scientific">Citrus sinensis</name>
    <name type="common">Sweet orange</name>
    <name type="synonym">Citrus aurantium var. sinensis</name>
    <dbReference type="NCBI Taxonomy" id="2711"/>
    <lineage>
        <taxon>Eukaryota</taxon>
        <taxon>Viridiplantae</taxon>
        <taxon>Streptophyta</taxon>
        <taxon>Embryophyta</taxon>
        <taxon>Tracheophyta</taxon>
        <taxon>Spermatophyta</taxon>
        <taxon>Magnoliopsida</taxon>
        <taxon>eudicotyledons</taxon>
        <taxon>Gunneridae</taxon>
        <taxon>Pentapetalae</taxon>
        <taxon>rosids</taxon>
        <taxon>malvids</taxon>
        <taxon>Sapindales</taxon>
        <taxon>Rutaceae</taxon>
        <taxon>Aurantioideae</taxon>
        <taxon>Citrus</taxon>
    </lineage>
</organism>
<dbReference type="GO" id="GO:0005506">
    <property type="term" value="F:iron ion binding"/>
    <property type="evidence" value="ECO:0007669"/>
    <property type="project" value="InterPro"/>
</dbReference>
<dbReference type="Pfam" id="PF00067">
    <property type="entry name" value="p450"/>
    <property type="match status" value="1"/>
</dbReference>
<dbReference type="GO" id="GO:0020037">
    <property type="term" value="F:heme binding"/>
    <property type="evidence" value="ECO:0007669"/>
    <property type="project" value="InterPro"/>
</dbReference>
<dbReference type="SUPFAM" id="SSF48264">
    <property type="entry name" value="Cytochrome P450"/>
    <property type="match status" value="1"/>
</dbReference>
<keyword evidence="3" id="KW-1185">Reference proteome</keyword>
<gene>
    <name evidence="2" type="ORF">CISIN_1g0072313mg</name>
</gene>
<dbReference type="EMBL" id="KK784991">
    <property type="protein sequence ID" value="KDO54882.1"/>
    <property type="molecule type" value="Genomic_DNA"/>
</dbReference>
<name>A0A067EUH8_CITSI</name>
<dbReference type="Proteomes" id="UP000027120">
    <property type="component" value="Unassembled WGS sequence"/>
</dbReference>
<accession>A0A067EUH8</accession>
<proteinExistence type="predicted"/>
<evidence type="ECO:0000313" key="3">
    <source>
        <dbReference type="Proteomes" id="UP000027120"/>
    </source>
</evidence>
<dbReference type="InterPro" id="IPR001128">
    <property type="entry name" value="Cyt_P450"/>
</dbReference>
<dbReference type="InterPro" id="IPR036396">
    <property type="entry name" value="Cyt_P450_sf"/>
</dbReference>
<sequence>RMVDEEELQFHEEYMNEQDPSILHFLLASGDDVSSKQLRDDLMTMLIAGHETSAAVLTWTFYLLSKVFGIILTFIPWFCSHFIILHRYKSHFHFITSVAC</sequence>
<keyword evidence="1" id="KW-0812">Transmembrane</keyword>
<dbReference type="GO" id="GO:0004497">
    <property type="term" value="F:monooxygenase activity"/>
    <property type="evidence" value="ECO:0007669"/>
    <property type="project" value="InterPro"/>
</dbReference>
<reference evidence="2 3" key="1">
    <citation type="submission" date="2014-04" db="EMBL/GenBank/DDBJ databases">
        <authorList>
            <consortium name="International Citrus Genome Consortium"/>
            <person name="Gmitter F."/>
            <person name="Chen C."/>
            <person name="Farmerie W."/>
            <person name="Harkins T."/>
            <person name="Desany B."/>
            <person name="Mohiuddin M."/>
            <person name="Kodira C."/>
            <person name="Borodovsky M."/>
            <person name="Lomsadze A."/>
            <person name="Burns P."/>
            <person name="Jenkins J."/>
            <person name="Prochnik S."/>
            <person name="Shu S."/>
            <person name="Chapman J."/>
            <person name="Pitluck S."/>
            <person name="Schmutz J."/>
            <person name="Rokhsar D."/>
        </authorList>
    </citation>
    <scope>NUCLEOTIDE SEQUENCE</scope>
</reference>
<dbReference type="Gene3D" id="1.10.630.10">
    <property type="entry name" value="Cytochrome P450"/>
    <property type="match status" value="1"/>
</dbReference>
<keyword evidence="1" id="KW-0472">Membrane</keyword>
<keyword evidence="1" id="KW-1133">Transmembrane helix</keyword>
<protein>
    <recommendedName>
        <fullName evidence="4">Cytochrome P450</fullName>
    </recommendedName>
</protein>
<evidence type="ECO:0008006" key="4">
    <source>
        <dbReference type="Google" id="ProtNLM"/>
    </source>
</evidence>